<dbReference type="EMBL" id="JBHUEN010000023">
    <property type="protein sequence ID" value="MFD1882028.1"/>
    <property type="molecule type" value="Genomic_DNA"/>
</dbReference>
<reference evidence="3" key="1">
    <citation type="journal article" date="2019" name="Int. J. Syst. Evol. Microbiol.">
        <title>The Global Catalogue of Microorganisms (GCM) 10K type strain sequencing project: providing services to taxonomists for standard genome sequencing and annotation.</title>
        <authorList>
            <consortium name="The Broad Institute Genomics Platform"/>
            <consortium name="The Broad Institute Genome Sequencing Center for Infectious Disease"/>
            <person name="Wu L."/>
            <person name="Ma J."/>
        </authorList>
    </citation>
    <scope>NUCLEOTIDE SEQUENCE [LARGE SCALE GENOMIC DNA]</scope>
    <source>
        <strain evidence="3">CCUG 56029</strain>
    </source>
</reference>
<evidence type="ECO:0000313" key="2">
    <source>
        <dbReference type="EMBL" id="MFD1882028.1"/>
    </source>
</evidence>
<evidence type="ECO:0000256" key="1">
    <source>
        <dbReference type="SAM" id="MobiDB-lite"/>
    </source>
</evidence>
<organism evidence="2 3">
    <name type="scientific">Paracoccus pacificus</name>
    <dbReference type="NCBI Taxonomy" id="1463598"/>
    <lineage>
        <taxon>Bacteria</taxon>
        <taxon>Pseudomonadati</taxon>
        <taxon>Pseudomonadota</taxon>
        <taxon>Alphaproteobacteria</taxon>
        <taxon>Rhodobacterales</taxon>
        <taxon>Paracoccaceae</taxon>
        <taxon>Paracoccus</taxon>
    </lineage>
</organism>
<keyword evidence="3" id="KW-1185">Reference proteome</keyword>
<dbReference type="RefSeq" id="WP_379142369.1">
    <property type="nucleotide sequence ID" value="NZ_JBHUEN010000023.1"/>
</dbReference>
<protein>
    <submittedName>
        <fullName evidence="2">Uncharacterized protein</fullName>
    </submittedName>
</protein>
<comment type="caution">
    <text evidence="2">The sequence shown here is derived from an EMBL/GenBank/DDBJ whole genome shotgun (WGS) entry which is preliminary data.</text>
</comment>
<accession>A0ABW4R750</accession>
<evidence type="ECO:0000313" key="3">
    <source>
        <dbReference type="Proteomes" id="UP001597213"/>
    </source>
</evidence>
<dbReference type="Proteomes" id="UP001597213">
    <property type="component" value="Unassembled WGS sequence"/>
</dbReference>
<gene>
    <name evidence="2" type="ORF">ACFSCT_09890</name>
</gene>
<proteinExistence type="predicted"/>
<feature type="region of interest" description="Disordered" evidence="1">
    <location>
        <begin position="1"/>
        <end position="21"/>
    </location>
</feature>
<name>A0ABW4R750_9RHOB</name>
<sequence>MAGPQKPTDQLTGPRKLGPYADRDLDCQESLEAKFLALVDQAEAVGWVRTEIYDALIELIKNHAIGDHTLAADIDAVHRAIRDRR</sequence>